<evidence type="ECO:0000313" key="2">
    <source>
        <dbReference type="EMBL" id="GMN36471.1"/>
    </source>
</evidence>
<comment type="caution">
    <text evidence="2">The sequence shown here is derived from an EMBL/GenBank/DDBJ whole genome shotgun (WGS) entry which is preliminary data.</text>
</comment>
<evidence type="ECO:0000256" key="1">
    <source>
        <dbReference type="SAM" id="MobiDB-lite"/>
    </source>
</evidence>
<evidence type="ECO:0000313" key="3">
    <source>
        <dbReference type="Proteomes" id="UP001187192"/>
    </source>
</evidence>
<gene>
    <name evidence="2" type="ORF">TIFTF001_006040</name>
</gene>
<name>A0AA88A9K1_FICCA</name>
<dbReference type="EMBL" id="BTGU01000006">
    <property type="protein sequence ID" value="GMN36471.1"/>
    <property type="molecule type" value="Genomic_DNA"/>
</dbReference>
<reference evidence="2" key="1">
    <citation type="submission" date="2023-07" db="EMBL/GenBank/DDBJ databases">
        <title>draft genome sequence of fig (Ficus carica).</title>
        <authorList>
            <person name="Takahashi T."/>
            <person name="Nishimura K."/>
        </authorList>
    </citation>
    <scope>NUCLEOTIDE SEQUENCE</scope>
</reference>
<dbReference type="Proteomes" id="UP001187192">
    <property type="component" value="Unassembled WGS sequence"/>
</dbReference>
<sequence>MEKGLESRTGGEKSRGENQMEARKKFSNDTRLVEGGETAYRRKEIAARRWKGAGGGGEGRG</sequence>
<organism evidence="2 3">
    <name type="scientific">Ficus carica</name>
    <name type="common">Common fig</name>
    <dbReference type="NCBI Taxonomy" id="3494"/>
    <lineage>
        <taxon>Eukaryota</taxon>
        <taxon>Viridiplantae</taxon>
        <taxon>Streptophyta</taxon>
        <taxon>Embryophyta</taxon>
        <taxon>Tracheophyta</taxon>
        <taxon>Spermatophyta</taxon>
        <taxon>Magnoliopsida</taxon>
        <taxon>eudicotyledons</taxon>
        <taxon>Gunneridae</taxon>
        <taxon>Pentapetalae</taxon>
        <taxon>rosids</taxon>
        <taxon>fabids</taxon>
        <taxon>Rosales</taxon>
        <taxon>Moraceae</taxon>
        <taxon>Ficeae</taxon>
        <taxon>Ficus</taxon>
    </lineage>
</organism>
<keyword evidence="3" id="KW-1185">Reference proteome</keyword>
<dbReference type="AlphaFoldDB" id="A0AA88A9K1"/>
<accession>A0AA88A9K1</accession>
<proteinExistence type="predicted"/>
<protein>
    <submittedName>
        <fullName evidence="2">Uncharacterized protein</fullName>
    </submittedName>
</protein>
<feature type="region of interest" description="Disordered" evidence="1">
    <location>
        <begin position="1"/>
        <end position="37"/>
    </location>
</feature>